<name>A0A2S4A1N2_ARTGL</name>
<accession>A0A2S4A1N2</accession>
<sequence>MELVLVPLVAAFCMALIIGAIVLDRDGRPCSSPNWDNHLTLTLSDSSRAASVTACSGNECVPMAPTFAKSAKGNTQLLAHQKDGSWLLNVGAQPPTAMSFKVFDQAGNVLAAKSTDLNWTRVSGNERCGGRMADIKVGLAVP</sequence>
<reference evidence="1 2" key="1">
    <citation type="submission" date="2018-01" db="EMBL/GenBank/DDBJ databases">
        <title>Arthrobacter sp. nov., from glaciers in China.</title>
        <authorList>
            <person name="Liu Q."/>
            <person name="Xin Y.-H."/>
        </authorList>
    </citation>
    <scope>NUCLEOTIDE SEQUENCE [LARGE SCALE GENOMIC DNA]</scope>
    <source>
        <strain evidence="1 2">HLT2-12-2</strain>
    </source>
</reference>
<evidence type="ECO:0000313" key="1">
    <source>
        <dbReference type="EMBL" id="POH75037.1"/>
    </source>
</evidence>
<dbReference type="EMBL" id="PPXC01000001">
    <property type="protein sequence ID" value="POH75037.1"/>
    <property type="molecule type" value="Genomic_DNA"/>
</dbReference>
<dbReference type="AlphaFoldDB" id="A0A2S4A1N2"/>
<proteinExistence type="predicted"/>
<evidence type="ECO:0000313" key="2">
    <source>
        <dbReference type="Proteomes" id="UP000237061"/>
    </source>
</evidence>
<protein>
    <submittedName>
        <fullName evidence="1">Uncharacterized protein</fullName>
    </submittedName>
</protein>
<dbReference type="Proteomes" id="UP000237061">
    <property type="component" value="Unassembled WGS sequence"/>
</dbReference>
<keyword evidence="2" id="KW-1185">Reference proteome</keyword>
<comment type="caution">
    <text evidence="1">The sequence shown here is derived from an EMBL/GenBank/DDBJ whole genome shotgun (WGS) entry which is preliminary data.</text>
</comment>
<gene>
    <name evidence="1" type="ORF">CVS27_00010</name>
</gene>
<organism evidence="1 2">
    <name type="scientific">Arthrobacter glacialis</name>
    <dbReference type="NCBI Taxonomy" id="1664"/>
    <lineage>
        <taxon>Bacteria</taxon>
        <taxon>Bacillati</taxon>
        <taxon>Actinomycetota</taxon>
        <taxon>Actinomycetes</taxon>
        <taxon>Micrococcales</taxon>
        <taxon>Micrococcaceae</taxon>
        <taxon>Arthrobacter</taxon>
    </lineage>
</organism>